<dbReference type="AlphaFoldDB" id="A0A0K6IVU6"/>
<evidence type="ECO:0000256" key="1">
    <source>
        <dbReference type="SAM" id="SignalP"/>
    </source>
</evidence>
<evidence type="ECO:0000313" key="3">
    <source>
        <dbReference type="Proteomes" id="UP000182108"/>
    </source>
</evidence>
<gene>
    <name evidence="2" type="ORF">Ga0061068_105101</name>
</gene>
<accession>A0A0K6IVU6</accession>
<sequence length="108" mass="11988">MRRVLAWAAWVCCGGVWAQGGVLPQPVPPLAAPEVRQAWPTSPLREGPDPGFAGIWATSIDLQTLALMLQLRDWCLNRSIPDEALQRQLERLGTLTGREENCRTVLSR</sequence>
<reference evidence="3" key="1">
    <citation type="submission" date="2015-08" db="EMBL/GenBank/DDBJ databases">
        <authorList>
            <person name="Babu N.S."/>
            <person name="Beckwith C.J."/>
            <person name="Beseler K.G."/>
            <person name="Brison A."/>
            <person name="Carone J.V."/>
            <person name="Caskin T.P."/>
            <person name="Diamond M."/>
            <person name="Durham M.E."/>
            <person name="Foxe J.M."/>
            <person name="Go M."/>
            <person name="Henderson B.A."/>
            <person name="Jones I.B."/>
            <person name="McGettigan J.A."/>
            <person name="Micheletti S.J."/>
            <person name="Nasrallah M.E."/>
            <person name="Ortiz D."/>
            <person name="Piller C.R."/>
            <person name="Privatt S.R."/>
            <person name="Schneider S.L."/>
            <person name="Sharp S."/>
            <person name="Smith T.C."/>
            <person name="Stanton J.D."/>
            <person name="Ullery H.E."/>
            <person name="Wilson R.J."/>
            <person name="Serrano M.G."/>
            <person name="Buck G."/>
            <person name="Lee V."/>
            <person name="Wang Y."/>
            <person name="Carvalho R."/>
            <person name="Voegtly L."/>
            <person name="Shi R."/>
            <person name="Duckworth R."/>
            <person name="Johnson A."/>
            <person name="Loviza R."/>
            <person name="Walstead R."/>
            <person name="Shah Z."/>
            <person name="Kiflezghi M."/>
            <person name="Wade K."/>
            <person name="Ball S.L."/>
            <person name="Bradley K.W."/>
            <person name="Asai D.J."/>
            <person name="Bowman C.A."/>
            <person name="Russell D.A."/>
            <person name="Pope W.H."/>
            <person name="Jacobs-Sera D."/>
            <person name="Hendrix R.W."/>
            <person name="Hatfull G.F."/>
        </authorList>
    </citation>
    <scope>NUCLEOTIDE SEQUENCE [LARGE SCALE GENOMIC DNA]</scope>
    <source>
        <strain evidence="3">JCM 19170</strain>
    </source>
</reference>
<keyword evidence="1" id="KW-0732">Signal</keyword>
<organism evidence="2 3">
    <name type="scientific">Tepidiphilus thermophilus</name>
    <dbReference type="NCBI Taxonomy" id="876478"/>
    <lineage>
        <taxon>Bacteria</taxon>
        <taxon>Pseudomonadati</taxon>
        <taxon>Pseudomonadota</taxon>
        <taxon>Hydrogenophilia</taxon>
        <taxon>Hydrogenophilales</taxon>
        <taxon>Hydrogenophilaceae</taxon>
        <taxon>Tepidiphilus</taxon>
    </lineage>
</organism>
<dbReference type="RefSeq" id="WP_055423492.1">
    <property type="nucleotide sequence ID" value="NZ_CYHH01000005.1"/>
</dbReference>
<evidence type="ECO:0000313" key="2">
    <source>
        <dbReference type="EMBL" id="CUB07198.1"/>
    </source>
</evidence>
<dbReference type="Proteomes" id="UP000182108">
    <property type="component" value="Unassembled WGS sequence"/>
</dbReference>
<protein>
    <submittedName>
        <fullName evidence="2">Uncharacterized protein</fullName>
    </submittedName>
</protein>
<name>A0A0K6IVU6_9PROT</name>
<proteinExistence type="predicted"/>
<dbReference type="OrthoDB" id="8527883at2"/>
<feature type="signal peptide" evidence="1">
    <location>
        <begin position="1"/>
        <end position="18"/>
    </location>
</feature>
<dbReference type="EMBL" id="CYHH01000005">
    <property type="protein sequence ID" value="CUB07198.1"/>
    <property type="molecule type" value="Genomic_DNA"/>
</dbReference>
<feature type="chain" id="PRO_5005505913" evidence="1">
    <location>
        <begin position="19"/>
        <end position="108"/>
    </location>
</feature>
<keyword evidence="3" id="KW-1185">Reference proteome</keyword>